<evidence type="ECO:0000256" key="4">
    <source>
        <dbReference type="ARBA" id="ARBA00022777"/>
    </source>
</evidence>
<keyword evidence="1" id="KW-0723">Serine/threonine-protein kinase</keyword>
<evidence type="ECO:0000256" key="5">
    <source>
        <dbReference type="ARBA" id="ARBA00022840"/>
    </source>
</evidence>
<dbReference type="SUPFAM" id="SSF56112">
    <property type="entry name" value="Protein kinase-like (PK-like)"/>
    <property type="match status" value="2"/>
</dbReference>
<evidence type="ECO:0000313" key="9">
    <source>
        <dbReference type="EnsemblPlants" id="KEH26985"/>
    </source>
</evidence>
<protein>
    <submittedName>
        <fullName evidence="8">Tyrosine kinase family protein</fullName>
    </submittedName>
</protein>
<dbReference type="SMART" id="SM00220">
    <property type="entry name" value="S_TKc"/>
    <property type="match status" value="2"/>
</dbReference>
<dbReference type="GO" id="GO:0005524">
    <property type="term" value="F:ATP binding"/>
    <property type="evidence" value="ECO:0007669"/>
    <property type="project" value="UniProtKB-UniRule"/>
</dbReference>
<reference evidence="8 10" key="2">
    <citation type="journal article" date="2014" name="BMC Genomics">
        <title>An improved genome release (version Mt4.0) for the model legume Medicago truncatula.</title>
        <authorList>
            <person name="Tang H."/>
            <person name="Krishnakumar V."/>
            <person name="Bidwell S."/>
            <person name="Rosen B."/>
            <person name="Chan A."/>
            <person name="Zhou S."/>
            <person name="Gentzbittel L."/>
            <person name="Childs K.L."/>
            <person name="Yandell M."/>
            <person name="Gundlach H."/>
            <person name="Mayer K.F."/>
            <person name="Schwartz D.C."/>
            <person name="Town C.D."/>
        </authorList>
    </citation>
    <scope>GENOME REANNOTATION</scope>
    <source>
        <strain evidence="8">A17</strain>
        <strain evidence="9 10">cv. Jemalong A17</strain>
    </source>
</reference>
<dbReference type="InterPro" id="IPR017441">
    <property type="entry name" value="Protein_kinase_ATP_BS"/>
</dbReference>
<dbReference type="Proteomes" id="UP000002051">
    <property type="component" value="Chromosome 6"/>
</dbReference>
<gene>
    <name evidence="9" type="primary">25496800</name>
    <name evidence="8" type="ordered locus">MTR_6g082810</name>
</gene>
<dbReference type="EMBL" id="CM001222">
    <property type="protein sequence ID" value="KEH26985.1"/>
    <property type="molecule type" value="Genomic_DNA"/>
</dbReference>
<evidence type="ECO:0000256" key="6">
    <source>
        <dbReference type="PROSITE-ProRule" id="PRU10141"/>
    </source>
</evidence>
<dbReference type="PROSITE" id="PS00108">
    <property type="entry name" value="PROTEIN_KINASE_ST"/>
    <property type="match status" value="1"/>
</dbReference>
<dbReference type="Gene3D" id="3.30.200.20">
    <property type="entry name" value="Phosphorylase Kinase, domain 1"/>
    <property type="match status" value="2"/>
</dbReference>
<evidence type="ECO:0000313" key="8">
    <source>
        <dbReference type="EMBL" id="KEH26985.1"/>
    </source>
</evidence>
<dbReference type="PANTHER" id="PTHR46008">
    <property type="entry name" value="LEAF RUST 10 DISEASE-RESISTANCE LOCUS RECEPTOR-LIKE PROTEIN KINASE-LIKE 1.4"/>
    <property type="match status" value="1"/>
</dbReference>
<dbReference type="PROSITE" id="PS00107">
    <property type="entry name" value="PROTEIN_KINASE_ATP"/>
    <property type="match status" value="1"/>
</dbReference>
<keyword evidence="4 8" id="KW-0418">Kinase</keyword>
<keyword evidence="10" id="KW-1185">Reference proteome</keyword>
<evidence type="ECO:0000256" key="1">
    <source>
        <dbReference type="ARBA" id="ARBA00022527"/>
    </source>
</evidence>
<organism evidence="8 10">
    <name type="scientific">Medicago truncatula</name>
    <name type="common">Barrel medic</name>
    <name type="synonym">Medicago tribuloides</name>
    <dbReference type="NCBI Taxonomy" id="3880"/>
    <lineage>
        <taxon>Eukaryota</taxon>
        <taxon>Viridiplantae</taxon>
        <taxon>Streptophyta</taxon>
        <taxon>Embryophyta</taxon>
        <taxon>Tracheophyta</taxon>
        <taxon>Spermatophyta</taxon>
        <taxon>Magnoliopsida</taxon>
        <taxon>eudicotyledons</taxon>
        <taxon>Gunneridae</taxon>
        <taxon>Pentapetalae</taxon>
        <taxon>rosids</taxon>
        <taxon>fabids</taxon>
        <taxon>Fabales</taxon>
        <taxon>Fabaceae</taxon>
        <taxon>Papilionoideae</taxon>
        <taxon>50 kb inversion clade</taxon>
        <taxon>NPAAA clade</taxon>
        <taxon>Hologalegina</taxon>
        <taxon>IRL clade</taxon>
        <taxon>Trifolieae</taxon>
        <taxon>Medicago</taxon>
    </lineage>
</organism>
<dbReference type="InterPro" id="IPR008271">
    <property type="entry name" value="Ser/Thr_kinase_AS"/>
</dbReference>
<dbReference type="PANTHER" id="PTHR46008:SF6">
    <property type="entry name" value="TYROSINE KINASE FAMILY PROTEIN"/>
    <property type="match status" value="1"/>
</dbReference>
<feature type="domain" description="Protein kinase" evidence="7">
    <location>
        <begin position="41"/>
        <end position="316"/>
    </location>
</feature>
<dbReference type="InterPro" id="IPR001245">
    <property type="entry name" value="Ser-Thr/Tyr_kinase_cat_dom"/>
</dbReference>
<dbReference type="OrthoDB" id="1915767at2759"/>
<evidence type="ECO:0000256" key="3">
    <source>
        <dbReference type="ARBA" id="ARBA00022741"/>
    </source>
</evidence>
<name>A0A072UMA8_MEDTR</name>
<evidence type="ECO:0000256" key="2">
    <source>
        <dbReference type="ARBA" id="ARBA00022679"/>
    </source>
</evidence>
<sequence length="624" mass="70993">MGWDLCMCCCFTSTSDIFPKQNKLKWQIFPYELLRKATNYFDEAHILEKKGSATIYYGKLKNGCEITVQCFNENKYHILKQFTNEAAFLNYMPHKNLVTIYGYATHQKESMIVHEYLSNGTLAAHIQGRISDSGTSLTWLSRLDIAIDIANALEYLHYNGIVHRNVKSHNIFLDINFCAKVGNLHLSKKLDIGATRVTRDLIGASGYVDPELVSKGLLGVQNDVYSFGVVLCELVSSMLAEYYIQNEEECLATLLRKKVENQALVELLDVRLGFESDLKINKMMSATAELAFWCLKCPQELRPNMEQVLETLHGIKQGRYEINSIKAFKIFHHAELEEATNKFDTFLGSGGFGRVYYGKLKDGREVAIKRFHEETEKTIQQFMKEIEILSNLHHQNLVSLYGCSSRHSNKYMLVYEYISNGTLTQHLHESSCNKLSWLTRLNIAIETANALVFLHDSGIIHRDIKGSNILLDENFAVKVADFGLSRFLPDYVTHVSTLPVGTRAYIDPDYYETGRVSEKSDVYSFGVILFELISSKPASLMQGTERVALAEFALSKILNKELQLLVDQSLQISFNKNVVEMITTVTELAFQCVQCPKELRPTMKQVLETLQGIRKGKWGFSQIT</sequence>
<dbReference type="InterPro" id="IPR011009">
    <property type="entry name" value="Kinase-like_dom_sf"/>
</dbReference>
<dbReference type="Pfam" id="PF07714">
    <property type="entry name" value="PK_Tyr_Ser-Thr"/>
    <property type="match status" value="2"/>
</dbReference>
<dbReference type="HOGENOM" id="CLU_438311_0_0_1"/>
<dbReference type="GO" id="GO:0004674">
    <property type="term" value="F:protein serine/threonine kinase activity"/>
    <property type="evidence" value="ECO:0007669"/>
    <property type="project" value="UniProtKB-KW"/>
</dbReference>
<keyword evidence="5 6" id="KW-0067">ATP-binding</keyword>
<evidence type="ECO:0000259" key="7">
    <source>
        <dbReference type="PROSITE" id="PS50011"/>
    </source>
</evidence>
<keyword evidence="2" id="KW-0808">Transferase</keyword>
<dbReference type="KEGG" id="mtr:25496800"/>
<reference evidence="9" key="3">
    <citation type="submission" date="2015-04" db="UniProtKB">
        <authorList>
            <consortium name="EnsemblPlants"/>
        </authorList>
    </citation>
    <scope>IDENTIFICATION</scope>
    <source>
        <strain evidence="9">cv. Jemalong A17</strain>
    </source>
</reference>
<dbReference type="AlphaFoldDB" id="A0A072UMA8"/>
<dbReference type="PROSITE" id="PS50011">
    <property type="entry name" value="PROTEIN_KINASE_DOM"/>
    <property type="match status" value="2"/>
</dbReference>
<proteinExistence type="predicted"/>
<evidence type="ECO:0000313" key="10">
    <source>
        <dbReference type="Proteomes" id="UP000002051"/>
    </source>
</evidence>
<dbReference type="FunFam" id="1.10.510.10:FF:000474">
    <property type="entry name" value="Wall-associated receptor kinase 3"/>
    <property type="match status" value="1"/>
</dbReference>
<feature type="binding site" evidence="6">
    <location>
        <position position="369"/>
    </location>
    <ligand>
        <name>ATP</name>
        <dbReference type="ChEBI" id="CHEBI:30616"/>
    </ligand>
</feature>
<dbReference type="Gene3D" id="1.10.510.10">
    <property type="entry name" value="Transferase(Phosphotransferase) domain 1"/>
    <property type="match status" value="2"/>
</dbReference>
<reference evidence="8 10" key="1">
    <citation type="journal article" date="2011" name="Nature">
        <title>The Medicago genome provides insight into the evolution of rhizobial symbioses.</title>
        <authorList>
            <person name="Young N.D."/>
            <person name="Debelle F."/>
            <person name="Oldroyd G.E."/>
            <person name="Geurts R."/>
            <person name="Cannon S.B."/>
            <person name="Udvardi M.K."/>
            <person name="Benedito V.A."/>
            <person name="Mayer K.F."/>
            <person name="Gouzy J."/>
            <person name="Schoof H."/>
            <person name="Van de Peer Y."/>
            <person name="Proost S."/>
            <person name="Cook D.R."/>
            <person name="Meyers B.C."/>
            <person name="Spannagl M."/>
            <person name="Cheung F."/>
            <person name="De Mita S."/>
            <person name="Krishnakumar V."/>
            <person name="Gundlach H."/>
            <person name="Zhou S."/>
            <person name="Mudge J."/>
            <person name="Bharti A.K."/>
            <person name="Murray J.D."/>
            <person name="Naoumkina M.A."/>
            <person name="Rosen B."/>
            <person name="Silverstein K.A."/>
            <person name="Tang H."/>
            <person name="Rombauts S."/>
            <person name="Zhao P.X."/>
            <person name="Zhou P."/>
            <person name="Barbe V."/>
            <person name="Bardou P."/>
            <person name="Bechner M."/>
            <person name="Bellec A."/>
            <person name="Berger A."/>
            <person name="Berges H."/>
            <person name="Bidwell S."/>
            <person name="Bisseling T."/>
            <person name="Choisne N."/>
            <person name="Couloux A."/>
            <person name="Denny R."/>
            <person name="Deshpande S."/>
            <person name="Dai X."/>
            <person name="Doyle J.J."/>
            <person name="Dudez A.M."/>
            <person name="Farmer A.D."/>
            <person name="Fouteau S."/>
            <person name="Franken C."/>
            <person name="Gibelin C."/>
            <person name="Gish J."/>
            <person name="Goldstein S."/>
            <person name="Gonzalez A.J."/>
            <person name="Green P.J."/>
            <person name="Hallab A."/>
            <person name="Hartog M."/>
            <person name="Hua A."/>
            <person name="Humphray S.J."/>
            <person name="Jeong D.H."/>
            <person name="Jing Y."/>
            <person name="Jocker A."/>
            <person name="Kenton S.M."/>
            <person name="Kim D.J."/>
            <person name="Klee K."/>
            <person name="Lai H."/>
            <person name="Lang C."/>
            <person name="Lin S."/>
            <person name="Macmil S.L."/>
            <person name="Magdelenat G."/>
            <person name="Matthews L."/>
            <person name="McCorrison J."/>
            <person name="Monaghan E.L."/>
            <person name="Mun J.H."/>
            <person name="Najar F.Z."/>
            <person name="Nicholson C."/>
            <person name="Noirot C."/>
            <person name="O'Bleness M."/>
            <person name="Paule C.R."/>
            <person name="Poulain J."/>
            <person name="Prion F."/>
            <person name="Qin B."/>
            <person name="Qu C."/>
            <person name="Retzel E.F."/>
            <person name="Riddle C."/>
            <person name="Sallet E."/>
            <person name="Samain S."/>
            <person name="Samson N."/>
            <person name="Sanders I."/>
            <person name="Saurat O."/>
            <person name="Scarpelli C."/>
            <person name="Schiex T."/>
            <person name="Segurens B."/>
            <person name="Severin A.J."/>
            <person name="Sherrier D.J."/>
            <person name="Shi R."/>
            <person name="Sims S."/>
            <person name="Singer S.R."/>
            <person name="Sinharoy S."/>
            <person name="Sterck L."/>
            <person name="Viollet A."/>
            <person name="Wang B.B."/>
            <person name="Wang K."/>
            <person name="Wang M."/>
            <person name="Wang X."/>
            <person name="Warfsmann J."/>
            <person name="Weissenbach J."/>
            <person name="White D.D."/>
            <person name="White J.D."/>
            <person name="Wiley G.B."/>
            <person name="Wincker P."/>
            <person name="Xing Y."/>
            <person name="Yang L."/>
            <person name="Yao Z."/>
            <person name="Ying F."/>
            <person name="Zhai J."/>
            <person name="Zhou L."/>
            <person name="Zuber A."/>
            <person name="Denarie J."/>
            <person name="Dixon R.A."/>
            <person name="May G.D."/>
            <person name="Schwartz D.C."/>
            <person name="Rogers J."/>
            <person name="Quetier F."/>
            <person name="Town C.D."/>
            <person name="Roe B.A."/>
        </authorList>
    </citation>
    <scope>NUCLEOTIDE SEQUENCE [LARGE SCALE GENOMIC DNA]</scope>
    <source>
        <strain evidence="8">A17</strain>
        <strain evidence="9 10">cv. Jemalong A17</strain>
    </source>
</reference>
<feature type="domain" description="Protein kinase" evidence="7">
    <location>
        <begin position="341"/>
        <end position="613"/>
    </location>
</feature>
<dbReference type="InterPro" id="IPR000719">
    <property type="entry name" value="Prot_kinase_dom"/>
</dbReference>
<accession>A0A072UMA8</accession>
<keyword evidence="3 6" id="KW-0547">Nucleotide-binding</keyword>
<dbReference type="EnsemblPlants" id="KEH26985">
    <property type="protein sequence ID" value="KEH26985"/>
    <property type="gene ID" value="MTR_6g082810"/>
</dbReference>